<dbReference type="Pfam" id="PF16930">
    <property type="entry name" value="Porin_5"/>
    <property type="match status" value="1"/>
</dbReference>
<dbReference type="InterPro" id="IPR032638">
    <property type="entry name" value="Porin_5"/>
</dbReference>
<dbReference type="SUPFAM" id="SSF56935">
    <property type="entry name" value="Porins"/>
    <property type="match status" value="1"/>
</dbReference>
<accession>A0AAJ0X954</accession>
<reference evidence="1" key="2">
    <citation type="journal article" date="2020" name="Microorganisms">
        <title>Osmotic Adaptation and Compatible Solute Biosynthesis of Phototrophic Bacteria as Revealed from Genome Analyses.</title>
        <authorList>
            <person name="Imhoff J.F."/>
            <person name="Rahn T."/>
            <person name="Kunzel S."/>
            <person name="Keller A."/>
            <person name="Neulinger S.C."/>
        </authorList>
    </citation>
    <scope>NUCLEOTIDE SEQUENCE</scope>
    <source>
        <strain evidence="1">DSM 11080</strain>
    </source>
</reference>
<evidence type="ECO:0000313" key="1">
    <source>
        <dbReference type="EMBL" id="MBK1704511.1"/>
    </source>
</evidence>
<name>A0AAJ0X954_9GAMM</name>
<comment type="caution">
    <text evidence="1">The sequence shown here is derived from an EMBL/GenBank/DDBJ whole genome shotgun (WGS) entry which is preliminary data.</text>
</comment>
<sequence length="608" mass="66254">MPAAEAAATVEGAGAGVKTGAEVAGESAPVAPASVAPAAAHAAADGAREELLEIKHTITNLVTALVEQGVLSAAVAESIVEQAESKAAVRAAAETREARMASAPASGVAPAPAPAAAAPAVAETQEAPAARMAPIPVADAGAEGNAVRVMYVPEFIKEDIRNDVRAQLRADVTQDVLRHAKEERWGVPDALPDWIDRIKLYGDIRVRGQGDLFAEKNQPYSYPDWNAINDAGGVVEAGRDAFLNTTMDRWRARVRARLGLTAKVTNSVEAGFRLATGNEGDPISTNQTMGSYGEKYSLSLDLAYLKYTRLSDDGYPWMTLYGGRFKNPWYSTDLVWDSDLTFQGMAVTFRYNLQGSGNLFAMEDRTDTAFLTLGAFPLQEVELSSHDKWLYGAQLGTELMFENQSAFKAGVAYYSYQNIAGRRNEYLSTEYDWTAPEFVQKGNSMFDIRNDLDPSTNLYALAADYELVNLTAEYDFAQLAPIHVVLLGDYVRNIGFDENAIERRTGARIEARRDGWQLGLSVGWPKIDRRGNWRLFGAYKSLQRDAVLDAFTDSDFHLGGTDAKGFILGGEYGLDDNTWLSLRWLSANEIDGPPLGVDVLQLDLNAKF</sequence>
<evidence type="ECO:0008006" key="3">
    <source>
        <dbReference type="Google" id="ProtNLM"/>
    </source>
</evidence>
<gene>
    <name evidence="1" type="ORF">CKO40_08155</name>
</gene>
<protein>
    <recommendedName>
        <fullName evidence="3">Porin</fullName>
    </recommendedName>
</protein>
<dbReference type="AlphaFoldDB" id="A0AAJ0X954"/>
<organism evidence="1 2">
    <name type="scientific">Halochromatium glycolicum</name>
    <dbReference type="NCBI Taxonomy" id="85075"/>
    <lineage>
        <taxon>Bacteria</taxon>
        <taxon>Pseudomonadati</taxon>
        <taxon>Pseudomonadota</taxon>
        <taxon>Gammaproteobacteria</taxon>
        <taxon>Chromatiales</taxon>
        <taxon>Chromatiaceae</taxon>
        <taxon>Halochromatium</taxon>
    </lineage>
</organism>
<dbReference type="Proteomes" id="UP001296776">
    <property type="component" value="Unassembled WGS sequence"/>
</dbReference>
<proteinExistence type="predicted"/>
<dbReference type="EMBL" id="NRSJ01000011">
    <property type="protein sequence ID" value="MBK1704511.1"/>
    <property type="molecule type" value="Genomic_DNA"/>
</dbReference>
<evidence type="ECO:0000313" key="2">
    <source>
        <dbReference type="Proteomes" id="UP001296776"/>
    </source>
</evidence>
<keyword evidence="2" id="KW-1185">Reference proteome</keyword>
<reference evidence="1" key="1">
    <citation type="submission" date="2017-08" db="EMBL/GenBank/DDBJ databases">
        <authorList>
            <person name="Imhoff J.F."/>
            <person name="Rahn T."/>
            <person name="Kuenzel S."/>
            <person name="Neulinger S.C."/>
        </authorList>
    </citation>
    <scope>NUCLEOTIDE SEQUENCE</scope>
    <source>
        <strain evidence="1">DSM 11080</strain>
    </source>
</reference>